<reference evidence="2 3" key="1">
    <citation type="submission" date="2019-01" db="EMBL/GenBank/DDBJ databases">
        <title>Sequencing of cultivated peanut Arachis hypogaea provides insights into genome evolution and oil improvement.</title>
        <authorList>
            <person name="Chen X."/>
        </authorList>
    </citation>
    <scope>NUCLEOTIDE SEQUENCE [LARGE SCALE GENOMIC DNA]</scope>
    <source>
        <strain evidence="3">cv. Fuhuasheng</strain>
        <tissue evidence="2">Leaves</tissue>
    </source>
</reference>
<dbReference type="EMBL" id="SDMP01000019">
    <property type="protein sequence ID" value="RYQ92170.1"/>
    <property type="molecule type" value="Genomic_DNA"/>
</dbReference>
<evidence type="ECO:0000313" key="3">
    <source>
        <dbReference type="Proteomes" id="UP000289738"/>
    </source>
</evidence>
<dbReference type="AlphaFoldDB" id="A0A444XQZ5"/>
<keyword evidence="3" id="KW-1185">Reference proteome</keyword>
<evidence type="ECO:0000259" key="1">
    <source>
        <dbReference type="Pfam" id="PF25104"/>
    </source>
</evidence>
<dbReference type="PANTHER" id="PTHR36786">
    <property type="entry name" value="2-ISOPROPYLMALATE SYNTHASE"/>
    <property type="match status" value="1"/>
</dbReference>
<comment type="caution">
    <text evidence="2">The sequence shown here is derived from an EMBL/GenBank/DDBJ whole genome shotgun (WGS) entry which is preliminary data.</text>
</comment>
<proteinExistence type="predicted"/>
<evidence type="ECO:0000313" key="2">
    <source>
        <dbReference type="EMBL" id="RYQ92170.1"/>
    </source>
</evidence>
<dbReference type="PANTHER" id="PTHR36786:SF1">
    <property type="entry name" value="2-ISOPROPYLMALATE SYNTHASE"/>
    <property type="match status" value="1"/>
</dbReference>
<feature type="domain" description="DUF7812" evidence="1">
    <location>
        <begin position="76"/>
        <end position="559"/>
    </location>
</feature>
<dbReference type="Pfam" id="PF25104">
    <property type="entry name" value="DUF7812"/>
    <property type="match status" value="1"/>
</dbReference>
<dbReference type="InterPro" id="IPR056714">
    <property type="entry name" value="DUF7812"/>
</dbReference>
<gene>
    <name evidence="2" type="ORF">Ahy_B09g098342</name>
</gene>
<dbReference type="STRING" id="3818.A0A444XQZ5"/>
<organism evidence="2 3">
    <name type="scientific">Arachis hypogaea</name>
    <name type="common">Peanut</name>
    <dbReference type="NCBI Taxonomy" id="3818"/>
    <lineage>
        <taxon>Eukaryota</taxon>
        <taxon>Viridiplantae</taxon>
        <taxon>Streptophyta</taxon>
        <taxon>Embryophyta</taxon>
        <taxon>Tracheophyta</taxon>
        <taxon>Spermatophyta</taxon>
        <taxon>Magnoliopsida</taxon>
        <taxon>eudicotyledons</taxon>
        <taxon>Gunneridae</taxon>
        <taxon>Pentapetalae</taxon>
        <taxon>rosids</taxon>
        <taxon>fabids</taxon>
        <taxon>Fabales</taxon>
        <taxon>Fabaceae</taxon>
        <taxon>Papilionoideae</taxon>
        <taxon>50 kb inversion clade</taxon>
        <taxon>dalbergioids sensu lato</taxon>
        <taxon>Dalbergieae</taxon>
        <taxon>Pterocarpus clade</taxon>
        <taxon>Arachis</taxon>
    </lineage>
</organism>
<name>A0A444XQZ5_ARAHY</name>
<sequence length="713" mass="80336">MENPKTLYLSFSKSNSNFNHSDLLILCEIFFENLGTAFRTLFSALPLFHDRHAAGSDPNPDPNSRIWPLVEDAAILLRCCMVSLTLLHSDQKFLVDKTRFLHRALHAFVSVDVANCRLRFRNFVSGADVELSDSCRPFLCALLEARLLPATASSFCFCGYVLCLINVSDLFQVFADELLRHQTLRSYLMLVDSVSSMREKLFVHNSMHHDFASVLLVIAAHFNLSVSNENAFENFVSRLFSHCDKDSRFPGLSPAPAISLLMDPTMPSAPKMFQAHVISLVSEAIDAGLDSTSLAPNINWYLIGFQKAVILYSMHITHLQIDNFYSKSKCGYDLSQHKKHHPTFQSSILQVTNSKLNQVLLLSDNSCKISSKTKANILADCIAFMKGKQCIFADSCRGMADSILEGLIHRAFSQYPSRDGFCVKENTSARDICLLASILKFMGVSLMQAVKCLINSGASGCLKTMENTSLHEKYGSLISHVRHFQEIKFCLPFQAFLCDLMKMQQTTSHSVSKSMIVHFSGLLYISFSSELHLLAKGCIYVIMSLMSLIAFEEGDLVSLDPLRHGPLKSCSIVVQSNNTEEGVGYGDKQSIYKVVEQFIGIQKENLRIPDSVPSAFIFYRSGSATSYTCNGEAFLDCILGNPKELDDYDELVDFVVCTTGKDYFSWLNNRTRYRKQRHEKMIDQRKIKKKAFMNGKSCKRQKMGRSTKRQIWK</sequence>
<protein>
    <recommendedName>
        <fullName evidence="1">DUF7812 domain-containing protein</fullName>
    </recommendedName>
</protein>
<dbReference type="Proteomes" id="UP000289738">
    <property type="component" value="Chromosome B09"/>
</dbReference>
<accession>A0A444XQZ5</accession>